<dbReference type="GO" id="GO:0000139">
    <property type="term" value="C:Golgi membrane"/>
    <property type="evidence" value="ECO:0007669"/>
    <property type="project" value="UniProtKB-SubCell"/>
</dbReference>
<proteinExistence type="predicted"/>
<keyword evidence="5" id="KW-0735">Signal-anchor</keyword>
<dbReference type="OrthoDB" id="10036464at2759"/>
<evidence type="ECO:0000256" key="1">
    <source>
        <dbReference type="ARBA" id="ARBA00004323"/>
    </source>
</evidence>
<keyword evidence="4 9" id="KW-0812">Transmembrane</keyword>
<evidence type="ECO:0000256" key="8">
    <source>
        <dbReference type="ARBA" id="ARBA00023136"/>
    </source>
</evidence>
<dbReference type="AlphaFoldDB" id="A0A6P3Y8Z0"/>
<dbReference type="Proteomes" id="UP000515204">
    <property type="component" value="Unplaced"/>
</dbReference>
<evidence type="ECO:0000256" key="9">
    <source>
        <dbReference type="SAM" id="Phobius"/>
    </source>
</evidence>
<name>A0A6P3Y8Z0_DINQU</name>
<dbReference type="PANTHER" id="PTHR35259">
    <property type="entry name" value="BOMBESIN RECEPTOR-ACTIVATED PROTEIN C6ORF89"/>
    <property type="match status" value="1"/>
</dbReference>
<keyword evidence="7" id="KW-0333">Golgi apparatus</keyword>
<dbReference type="PANTHER" id="PTHR35259:SF1">
    <property type="entry name" value="BOMBESIN RECEPTOR-ACTIVATED PROTEIN C6ORF89"/>
    <property type="match status" value="1"/>
</dbReference>
<protein>
    <submittedName>
        <fullName evidence="11">Uncharacterized protein LOC106750547</fullName>
    </submittedName>
</protein>
<evidence type="ECO:0000256" key="6">
    <source>
        <dbReference type="ARBA" id="ARBA00022989"/>
    </source>
</evidence>
<evidence type="ECO:0000256" key="2">
    <source>
        <dbReference type="ARBA" id="ARBA00004496"/>
    </source>
</evidence>
<keyword evidence="6 9" id="KW-1133">Transmembrane helix</keyword>
<evidence type="ECO:0000256" key="5">
    <source>
        <dbReference type="ARBA" id="ARBA00022968"/>
    </source>
</evidence>
<feature type="transmembrane region" description="Helical" evidence="9">
    <location>
        <begin position="50"/>
        <end position="71"/>
    </location>
</feature>
<keyword evidence="8 9" id="KW-0472">Membrane</keyword>
<dbReference type="RefSeq" id="XP_014486454.1">
    <property type="nucleotide sequence ID" value="XM_014630968.1"/>
</dbReference>
<reference evidence="11" key="1">
    <citation type="submission" date="2025-08" db="UniProtKB">
        <authorList>
            <consortium name="RefSeq"/>
        </authorList>
    </citation>
    <scope>IDENTIFICATION</scope>
</reference>
<sequence>MADLDEYRERVRLIRQYALDHDISEAQTTEIFQACFQQLEAKYSKKPSRLLKLLQLPYLLFAISFVLITLYNQRWLNDILVKLSQNSIYPGLYILRKVAVPVIGLYPSLSELYDEWCLIENPYFYVNDMDCWACTVVHSVPDLTGHNISRSFNIGIPYTRAENDTQVKMNDLVNVYWSNHNVFDQDAKRIISNNESLKTIRDVMVNRMDIYSTNSLTTHVSWRINRMKPNRILRRLFPKPTEAPIWWSQGTEKFVFIDESKSPPYSLPNPECSNTVIRCAAGARLIKMMPSSECVQHCRSSTILLPAGHTLWYNWWYWRPVSLPAYNATADLFIGYLTSFC</sequence>
<organism evidence="10 11">
    <name type="scientific">Dinoponera quadriceps</name>
    <name type="common">South American ant</name>
    <dbReference type="NCBI Taxonomy" id="609295"/>
    <lineage>
        <taxon>Eukaryota</taxon>
        <taxon>Metazoa</taxon>
        <taxon>Ecdysozoa</taxon>
        <taxon>Arthropoda</taxon>
        <taxon>Hexapoda</taxon>
        <taxon>Insecta</taxon>
        <taxon>Pterygota</taxon>
        <taxon>Neoptera</taxon>
        <taxon>Endopterygota</taxon>
        <taxon>Hymenoptera</taxon>
        <taxon>Apocrita</taxon>
        <taxon>Aculeata</taxon>
        <taxon>Formicoidea</taxon>
        <taxon>Formicidae</taxon>
        <taxon>Ponerinae</taxon>
        <taxon>Ponerini</taxon>
        <taxon>Dinoponera</taxon>
    </lineage>
</organism>
<gene>
    <name evidence="11" type="primary">LOC106750547</name>
</gene>
<comment type="subcellular location">
    <subcellularLocation>
        <location evidence="2">Cytoplasm</location>
    </subcellularLocation>
    <subcellularLocation>
        <location evidence="1">Golgi apparatus membrane</location>
        <topology evidence="1">Single-pass type II membrane protein</topology>
    </subcellularLocation>
</comment>
<keyword evidence="10" id="KW-1185">Reference proteome</keyword>
<evidence type="ECO:0000256" key="3">
    <source>
        <dbReference type="ARBA" id="ARBA00022490"/>
    </source>
</evidence>
<evidence type="ECO:0000256" key="4">
    <source>
        <dbReference type="ARBA" id="ARBA00022692"/>
    </source>
</evidence>
<dbReference type="KEGG" id="dqu:106750547"/>
<dbReference type="GeneID" id="106750547"/>
<evidence type="ECO:0000256" key="7">
    <source>
        <dbReference type="ARBA" id="ARBA00023034"/>
    </source>
</evidence>
<dbReference type="InterPro" id="IPR038757">
    <property type="entry name" value="BRAP"/>
</dbReference>
<evidence type="ECO:0000313" key="10">
    <source>
        <dbReference type="Proteomes" id="UP000515204"/>
    </source>
</evidence>
<keyword evidence="3" id="KW-0963">Cytoplasm</keyword>
<evidence type="ECO:0000313" key="11">
    <source>
        <dbReference type="RefSeq" id="XP_014486454.1"/>
    </source>
</evidence>
<accession>A0A6P3Y8Z0</accession>